<evidence type="ECO:0000256" key="1">
    <source>
        <dbReference type="SAM" id="SignalP"/>
    </source>
</evidence>
<gene>
    <name evidence="2" type="ORF">X943_002163</name>
</gene>
<evidence type="ECO:0000313" key="3">
    <source>
        <dbReference type="Proteomes" id="UP001195914"/>
    </source>
</evidence>
<keyword evidence="3" id="KW-1185">Reference proteome</keyword>
<reference evidence="2" key="2">
    <citation type="submission" date="2021-05" db="EMBL/GenBank/DDBJ databases">
        <authorList>
            <person name="Pain A."/>
        </authorList>
    </citation>
    <scope>NUCLEOTIDE SEQUENCE</scope>
    <source>
        <strain evidence="2">1802A</strain>
    </source>
</reference>
<dbReference type="Proteomes" id="UP001195914">
    <property type="component" value="Unassembled WGS sequence"/>
</dbReference>
<proteinExistence type="predicted"/>
<feature type="chain" id="PRO_5042234586" evidence="1">
    <location>
        <begin position="19"/>
        <end position="364"/>
    </location>
</feature>
<sequence length="364" mass="41099">MQLWTALILYCVAQTVYVNSIINRGKNAGFHCHLPSGRTSQNLHHHNALAIIRPSDFFPFLDKLRSNIAFHRQLSNVPLYIVVDDFGTPIISHYPSGSDSSMAATTPVVTPSGQTKARPDPSDIVAAFIKLFSGSKGYSGAEKSTHDIDKLERHLPNVRLYFMDPNACAAQIQELRRQGKTVRIDVVTLNDYIQQLENAKRDVDPILLPLADGLIHATNNGNEIFLGTPVFTTDPPIVKTTPENLSGDYDPSRDKLVAFLSPKQALSLYRKIWWKKNIVIETNGQKEYYKMLPQTNPWSPEIRSACLEDLCRRTLTEEPYWGLLLYLMPPDVPINNEAENVLMEHKIAQTPVRSLLHSIRSLFR</sequence>
<keyword evidence="1" id="KW-0732">Signal</keyword>
<comment type="caution">
    <text evidence="2">The sequence shown here is derived from an EMBL/GenBank/DDBJ whole genome shotgun (WGS) entry which is preliminary data.</text>
</comment>
<protein>
    <submittedName>
        <fullName evidence="2">Uncharacterized protein</fullName>
    </submittedName>
</protein>
<feature type="signal peptide" evidence="1">
    <location>
        <begin position="1"/>
        <end position="18"/>
    </location>
</feature>
<reference evidence="2" key="1">
    <citation type="journal article" date="2014" name="Nucleic Acids Res.">
        <title>The evolutionary dynamics of variant antigen genes in Babesia reveal a history of genomic innovation underlying host-parasite interaction.</title>
        <authorList>
            <person name="Jackson A.P."/>
            <person name="Otto T.D."/>
            <person name="Darby A."/>
            <person name="Ramaprasad A."/>
            <person name="Xia D."/>
            <person name="Echaide I.E."/>
            <person name="Farber M."/>
            <person name="Gahlot S."/>
            <person name="Gamble J."/>
            <person name="Gupta D."/>
            <person name="Gupta Y."/>
            <person name="Jackson L."/>
            <person name="Malandrin L."/>
            <person name="Malas T.B."/>
            <person name="Moussa E."/>
            <person name="Nair M."/>
            <person name="Reid A.J."/>
            <person name="Sanders M."/>
            <person name="Sharma J."/>
            <person name="Tracey A."/>
            <person name="Quail M.A."/>
            <person name="Weir W."/>
            <person name="Wastling J.M."/>
            <person name="Hall N."/>
            <person name="Willadsen P."/>
            <person name="Lingelbach K."/>
            <person name="Shiels B."/>
            <person name="Tait A."/>
            <person name="Berriman M."/>
            <person name="Allred D.R."/>
            <person name="Pain A."/>
        </authorList>
    </citation>
    <scope>NUCLEOTIDE SEQUENCE</scope>
    <source>
        <strain evidence="2">1802A</strain>
    </source>
</reference>
<organism evidence="2 3">
    <name type="scientific">Babesia divergens</name>
    <dbReference type="NCBI Taxonomy" id="32595"/>
    <lineage>
        <taxon>Eukaryota</taxon>
        <taxon>Sar</taxon>
        <taxon>Alveolata</taxon>
        <taxon>Apicomplexa</taxon>
        <taxon>Aconoidasida</taxon>
        <taxon>Piroplasmida</taxon>
        <taxon>Babesiidae</taxon>
        <taxon>Babesia</taxon>
    </lineage>
</organism>
<dbReference type="AlphaFoldDB" id="A0AAD9GKV5"/>
<name>A0AAD9GKV5_BABDI</name>
<dbReference type="EMBL" id="JAHBMH010000003">
    <property type="protein sequence ID" value="KAK1940320.1"/>
    <property type="molecule type" value="Genomic_DNA"/>
</dbReference>
<accession>A0AAD9GKV5</accession>
<evidence type="ECO:0000313" key="2">
    <source>
        <dbReference type="EMBL" id="KAK1940320.1"/>
    </source>
</evidence>